<feature type="signal peptide" evidence="1">
    <location>
        <begin position="1"/>
        <end position="21"/>
    </location>
</feature>
<keyword evidence="4" id="KW-1185">Reference proteome</keyword>
<dbReference type="Proteomes" id="UP000182034">
    <property type="component" value="Unassembled WGS sequence"/>
</dbReference>
<accession>A0A1K2IH54</accession>
<evidence type="ECO:0000313" key="4">
    <source>
        <dbReference type="Proteomes" id="UP000182034"/>
    </source>
</evidence>
<gene>
    <name evidence="3" type="ORF">SAMN05216324_102442</name>
</gene>
<dbReference type="PROSITE" id="PS50911">
    <property type="entry name" value="CHAP"/>
    <property type="match status" value="1"/>
</dbReference>
<dbReference type="Pfam" id="PF05257">
    <property type="entry name" value="CHAP"/>
    <property type="match status" value="1"/>
</dbReference>
<feature type="chain" id="PRO_5013109032" evidence="1">
    <location>
        <begin position="22"/>
        <end position="342"/>
    </location>
</feature>
<name>A0A1K2IH54_9FLAO</name>
<evidence type="ECO:0000259" key="2">
    <source>
        <dbReference type="PROSITE" id="PS50911"/>
    </source>
</evidence>
<sequence>MRILNFIVVSLLFILFSSCNQDDEIINSISDTALSSAKVSALASTTTTYYSSPTVGSYTPNSSISTTLTGTSGCSSFSGGVIKARIKSQTGSTFVIEIRKQNNTTFGVGGIAYVKVGSVCGSIAGQVSYSSGPSSIEITVNATFSRGVVHFYPVVVSSSGGTRYFSEPIMIYTIPMYNIKTSYTIRETLGTVNGTIVKASNPNLLNKYDLDVQCTEFCCRYYAQVYGKNIINPNTTNGGHAKDWYNTASVKGLQKIPIGNTPRVGDILCMEGGGGNGHVAIIIEVGTSLIKVAQQNAGIPSVNASNYDTHWQHAIGGGLLYNSSTKIITPPNGYTVEGLLRL</sequence>
<feature type="domain" description="Peptidase C51" evidence="2">
    <location>
        <begin position="189"/>
        <end position="323"/>
    </location>
</feature>
<evidence type="ECO:0000256" key="1">
    <source>
        <dbReference type="SAM" id="SignalP"/>
    </source>
</evidence>
<reference evidence="4" key="1">
    <citation type="submission" date="2016-10" db="EMBL/GenBank/DDBJ databases">
        <authorList>
            <person name="Varghese N."/>
            <person name="Submissions S."/>
        </authorList>
    </citation>
    <scope>NUCLEOTIDE SEQUENCE [LARGE SCALE GENOMIC DNA]</scope>
    <source>
        <strain evidence="4">SUR2</strain>
    </source>
</reference>
<dbReference type="Gene3D" id="3.90.1720.10">
    <property type="entry name" value="endopeptidase domain like (from Nostoc punctiforme)"/>
    <property type="match status" value="1"/>
</dbReference>
<dbReference type="InterPro" id="IPR038765">
    <property type="entry name" value="Papain-like_cys_pep_sf"/>
</dbReference>
<evidence type="ECO:0000313" key="3">
    <source>
        <dbReference type="EMBL" id="SFZ91630.1"/>
    </source>
</evidence>
<dbReference type="PROSITE" id="PS51257">
    <property type="entry name" value="PROKAR_LIPOPROTEIN"/>
    <property type="match status" value="1"/>
</dbReference>
<dbReference type="AlphaFoldDB" id="A0A1K2IH54"/>
<protein>
    <submittedName>
        <fullName evidence="3">CHAP domain-containing protein</fullName>
    </submittedName>
</protein>
<dbReference type="InterPro" id="IPR007921">
    <property type="entry name" value="CHAP_dom"/>
</dbReference>
<dbReference type="SUPFAM" id="SSF54001">
    <property type="entry name" value="Cysteine proteinases"/>
    <property type="match status" value="1"/>
</dbReference>
<keyword evidence="1" id="KW-0732">Signal</keyword>
<dbReference type="EMBL" id="FPKW01000002">
    <property type="protein sequence ID" value="SFZ91630.1"/>
    <property type="molecule type" value="Genomic_DNA"/>
</dbReference>
<dbReference type="OrthoDB" id="9765517at2"/>
<organism evidence="3 4">
    <name type="scientific">Chryseobacterium limigenitum</name>
    <dbReference type="NCBI Taxonomy" id="1612149"/>
    <lineage>
        <taxon>Bacteria</taxon>
        <taxon>Pseudomonadati</taxon>
        <taxon>Bacteroidota</taxon>
        <taxon>Flavobacteriia</taxon>
        <taxon>Flavobacteriales</taxon>
        <taxon>Weeksellaceae</taxon>
        <taxon>Chryseobacterium group</taxon>
        <taxon>Chryseobacterium</taxon>
    </lineage>
</organism>
<proteinExistence type="predicted"/>
<dbReference type="STRING" id="1612149.SAMN05216324_102442"/>